<dbReference type="RefSeq" id="WP_143278479.1">
    <property type="nucleotide sequence ID" value="NZ_OCNK01000003.1"/>
</dbReference>
<reference evidence="3" key="1">
    <citation type="submission" date="2017-09" db="EMBL/GenBank/DDBJ databases">
        <authorList>
            <person name="Varghese N."/>
            <person name="Submissions S."/>
        </authorList>
    </citation>
    <scope>NUCLEOTIDE SEQUENCE [LARGE SCALE GENOMIC DNA]</scope>
    <source>
        <strain evidence="3">DSM 44270</strain>
    </source>
</reference>
<gene>
    <name evidence="2" type="ORF">SAMN06272739_3173</name>
</gene>
<accession>A0A286H139</accession>
<feature type="region of interest" description="Disordered" evidence="1">
    <location>
        <begin position="72"/>
        <end position="95"/>
    </location>
</feature>
<name>A0A286H139_9ACTN</name>
<dbReference type="AlphaFoldDB" id="A0A286H139"/>
<sequence length="918" mass="92800">MTGTVRRPFSAFRTAIGRRWGVTAGATAVLLGTAAVTAPVVFAEEQPKRALQAVTIALANDGAVTGLTSTLVSRDEDGESPSTTSRALNPAEHAGDLPVRVTTSWRHDGRVGTDLSDVEGVSGRVEINVTVQNTTMRPELFRYDAAGVARESYELVTTPMTVVASATLPGDSAGQLVQPQAGSTEPGTTNGVVSTDEETTTVQWASLLAPPRMAPSTTFTLVQDAEEFRLPQIDLAVQPGLATDNSVARLVSDVFGGSAALVGAENNTIGLIAEVNATLAQVTDSLATVQQTLSVNAGEVGAAATTALTATADSVDVSMQALMADLKALDDSVGATVEGANSRATGALDQSVQGVLDFFGTPDEAQGPVEAGCGDQTAAEAPATTLLGQLSTVSRQLRGLASASGDCVGELRTALQTSIGSAADCDAQSTSLVCQLTGAGSKLTGLADTLGTQVAGIRSLVETDAITDVKTQLADLRGALAAAQRAGADLHQPRNAGTTGQLTALNAIAKAITDAFAAVPAPTDHTSLIAELNAVSALADERVGDLTPADLQAVANQVCALTGTDQASVNAVSEAIGGGTCDDSEGTATEPSLLDKLTDQVADWQRVKTVTANAASALTAAQSQVASLRAALTGLQSDVTDLRGLVVGGDTSLGTAIDGLRAQLDALYDDQAVTPDCTSTPGTTPSVNAVAAAFAVVECNQADVATALGGLDTTATDVRGAGADDVAKAAEDAELAGTAADASLGGLSTTLADRLNGSADQQLEQGRAVVAAQTARLQAVEAAAQQELDAAAQEAVGRLAEQISAATTSQTAAADELQAQLQKVLIDLGSAAEGRGLLGVMQNSAGQTGVRNEQVQETSEDAASYRGVRLAEVADAQLEQQQLARSLQAAQRTGAFAEDLPAGSVSSTVFCFRIGGDA</sequence>
<organism evidence="2 3">
    <name type="scientific">Blastococcus haudaquaticus</name>
    <dbReference type="NCBI Taxonomy" id="1938745"/>
    <lineage>
        <taxon>Bacteria</taxon>
        <taxon>Bacillati</taxon>
        <taxon>Actinomycetota</taxon>
        <taxon>Actinomycetes</taxon>
        <taxon>Geodermatophilales</taxon>
        <taxon>Geodermatophilaceae</taxon>
        <taxon>Blastococcus</taxon>
    </lineage>
</organism>
<feature type="region of interest" description="Disordered" evidence="1">
    <location>
        <begin position="173"/>
        <end position="195"/>
    </location>
</feature>
<keyword evidence="3" id="KW-1185">Reference proteome</keyword>
<evidence type="ECO:0000313" key="3">
    <source>
        <dbReference type="Proteomes" id="UP000219482"/>
    </source>
</evidence>
<evidence type="ECO:0000256" key="1">
    <source>
        <dbReference type="SAM" id="MobiDB-lite"/>
    </source>
</evidence>
<proteinExistence type="predicted"/>
<evidence type="ECO:0000313" key="2">
    <source>
        <dbReference type="EMBL" id="SOE01461.1"/>
    </source>
</evidence>
<protein>
    <submittedName>
        <fullName evidence="2">Uncharacterized protein</fullName>
    </submittedName>
</protein>
<dbReference type="Proteomes" id="UP000219482">
    <property type="component" value="Unassembled WGS sequence"/>
</dbReference>
<dbReference type="OrthoDB" id="3268261at2"/>
<dbReference type="EMBL" id="OCNK01000003">
    <property type="protein sequence ID" value="SOE01461.1"/>
    <property type="molecule type" value="Genomic_DNA"/>
</dbReference>
<feature type="compositionally biased region" description="Polar residues" evidence="1">
    <location>
        <begin position="175"/>
        <end position="193"/>
    </location>
</feature>